<proteinExistence type="predicted"/>
<keyword evidence="2" id="KW-1185">Reference proteome</keyword>
<evidence type="ECO:0000313" key="2">
    <source>
        <dbReference type="Proteomes" id="UP001501844"/>
    </source>
</evidence>
<gene>
    <name evidence="1" type="ORF">GCM10023183_26300</name>
</gene>
<comment type="caution">
    <text evidence="1">The sequence shown here is derived from an EMBL/GenBank/DDBJ whole genome shotgun (WGS) entry which is preliminary data.</text>
</comment>
<dbReference type="RefSeq" id="WP_345166914.1">
    <property type="nucleotide sequence ID" value="NZ_BAABGX010000002.1"/>
</dbReference>
<dbReference type="PROSITE" id="PS51257">
    <property type="entry name" value="PROKAR_LIPOPROTEIN"/>
    <property type="match status" value="1"/>
</dbReference>
<evidence type="ECO:0000313" key="1">
    <source>
        <dbReference type="EMBL" id="GAA4309208.1"/>
    </source>
</evidence>
<organism evidence="1 2">
    <name type="scientific">Nibribacter koreensis</name>
    <dbReference type="NCBI Taxonomy" id="1084519"/>
    <lineage>
        <taxon>Bacteria</taxon>
        <taxon>Pseudomonadati</taxon>
        <taxon>Bacteroidota</taxon>
        <taxon>Cytophagia</taxon>
        <taxon>Cytophagales</taxon>
        <taxon>Hymenobacteraceae</taxon>
        <taxon>Nibribacter</taxon>
    </lineage>
</organism>
<sequence length="202" mass="22366">MADIFKRIVTGGLFALACACADSPKPEIPPGEVSGSLVRSPAQLSGRDQEALALTVGDSIVHSIESSFLLLAERQPQAEALFVAQPDKLPAVQVLLERYNAQLERMPLSQKEEKRWKRPSSLFSGKPSTQALVKENVSFYVYQRPIQVRRRNCASCEEPSLLNFMATDLHQLRVFSTQGKPEGYEVGAVTGKWVIHFPKQGL</sequence>
<dbReference type="EMBL" id="BAABGX010000002">
    <property type="protein sequence ID" value="GAA4309208.1"/>
    <property type="molecule type" value="Genomic_DNA"/>
</dbReference>
<dbReference type="Proteomes" id="UP001501844">
    <property type="component" value="Unassembled WGS sequence"/>
</dbReference>
<name>A0ABP8FR04_9BACT</name>
<accession>A0ABP8FR04</accession>
<protein>
    <submittedName>
        <fullName evidence="1">Uncharacterized protein</fullName>
    </submittedName>
</protein>
<reference evidence="2" key="1">
    <citation type="journal article" date="2019" name="Int. J. Syst. Evol. Microbiol.">
        <title>The Global Catalogue of Microorganisms (GCM) 10K type strain sequencing project: providing services to taxonomists for standard genome sequencing and annotation.</title>
        <authorList>
            <consortium name="The Broad Institute Genomics Platform"/>
            <consortium name="The Broad Institute Genome Sequencing Center for Infectious Disease"/>
            <person name="Wu L."/>
            <person name="Ma J."/>
        </authorList>
    </citation>
    <scope>NUCLEOTIDE SEQUENCE [LARGE SCALE GENOMIC DNA]</scope>
    <source>
        <strain evidence="2">JCM 17917</strain>
    </source>
</reference>